<sequence length="322" mass="34916">MNPSTQGKVVRGSPCVEGGADHKDCRGGWWQHSHNLIPTTVNMLINTIDSAGVVGGPDTGGREFDGPTVDVAATRPDRIEHMRVTRLWVNWLLGLAMLCQHRTSLFCISSTWQTCEDLLPFSISHICALPNTTSALILATCVAHNDAAPVLDLRWEDGVIAASEGDGLKAKRSMRENIFIEGLKGLKEDQIETKWKMNVSAWDLARLGVSGSGMHRSSGGFYSRSRPHLASFQASHCGIVAMTLGTQQEGAQHRQAAISELVWSENTEQDERPMQAGHDQRVGLESLEAKIAGTKNNSTGGGSWGKVTYHAELVFGACGWVS</sequence>
<keyword evidence="2" id="KW-1185">Reference proteome</keyword>
<name>A0A9P6DV48_9AGAM</name>
<gene>
    <name evidence="1" type="ORF">BS47DRAFT_1363850</name>
</gene>
<dbReference type="AlphaFoldDB" id="A0A9P6DV48"/>
<dbReference type="Proteomes" id="UP000886523">
    <property type="component" value="Unassembled WGS sequence"/>
</dbReference>
<evidence type="ECO:0000313" key="1">
    <source>
        <dbReference type="EMBL" id="KAF9511330.1"/>
    </source>
</evidence>
<protein>
    <submittedName>
        <fullName evidence="1">Uncharacterized protein</fullName>
    </submittedName>
</protein>
<comment type="caution">
    <text evidence="1">The sequence shown here is derived from an EMBL/GenBank/DDBJ whole genome shotgun (WGS) entry which is preliminary data.</text>
</comment>
<evidence type="ECO:0000313" key="2">
    <source>
        <dbReference type="Proteomes" id="UP000886523"/>
    </source>
</evidence>
<proteinExistence type="predicted"/>
<organism evidence="1 2">
    <name type="scientific">Hydnum rufescens UP504</name>
    <dbReference type="NCBI Taxonomy" id="1448309"/>
    <lineage>
        <taxon>Eukaryota</taxon>
        <taxon>Fungi</taxon>
        <taxon>Dikarya</taxon>
        <taxon>Basidiomycota</taxon>
        <taxon>Agaricomycotina</taxon>
        <taxon>Agaricomycetes</taxon>
        <taxon>Cantharellales</taxon>
        <taxon>Hydnaceae</taxon>
        <taxon>Hydnum</taxon>
    </lineage>
</organism>
<reference evidence="1" key="1">
    <citation type="journal article" date="2020" name="Nat. Commun.">
        <title>Large-scale genome sequencing of mycorrhizal fungi provides insights into the early evolution of symbiotic traits.</title>
        <authorList>
            <person name="Miyauchi S."/>
            <person name="Kiss E."/>
            <person name="Kuo A."/>
            <person name="Drula E."/>
            <person name="Kohler A."/>
            <person name="Sanchez-Garcia M."/>
            <person name="Morin E."/>
            <person name="Andreopoulos B."/>
            <person name="Barry K.W."/>
            <person name="Bonito G."/>
            <person name="Buee M."/>
            <person name="Carver A."/>
            <person name="Chen C."/>
            <person name="Cichocki N."/>
            <person name="Clum A."/>
            <person name="Culley D."/>
            <person name="Crous P.W."/>
            <person name="Fauchery L."/>
            <person name="Girlanda M."/>
            <person name="Hayes R.D."/>
            <person name="Keri Z."/>
            <person name="LaButti K."/>
            <person name="Lipzen A."/>
            <person name="Lombard V."/>
            <person name="Magnuson J."/>
            <person name="Maillard F."/>
            <person name="Murat C."/>
            <person name="Nolan M."/>
            <person name="Ohm R.A."/>
            <person name="Pangilinan J."/>
            <person name="Pereira M.F."/>
            <person name="Perotto S."/>
            <person name="Peter M."/>
            <person name="Pfister S."/>
            <person name="Riley R."/>
            <person name="Sitrit Y."/>
            <person name="Stielow J.B."/>
            <person name="Szollosi G."/>
            <person name="Zifcakova L."/>
            <person name="Stursova M."/>
            <person name="Spatafora J.W."/>
            <person name="Tedersoo L."/>
            <person name="Vaario L.M."/>
            <person name="Yamada A."/>
            <person name="Yan M."/>
            <person name="Wang P."/>
            <person name="Xu J."/>
            <person name="Bruns T."/>
            <person name="Baldrian P."/>
            <person name="Vilgalys R."/>
            <person name="Dunand C."/>
            <person name="Henrissat B."/>
            <person name="Grigoriev I.V."/>
            <person name="Hibbett D."/>
            <person name="Nagy L.G."/>
            <person name="Martin F.M."/>
        </authorList>
    </citation>
    <scope>NUCLEOTIDE SEQUENCE</scope>
    <source>
        <strain evidence="1">UP504</strain>
    </source>
</reference>
<accession>A0A9P6DV48</accession>
<dbReference type="EMBL" id="MU129001">
    <property type="protein sequence ID" value="KAF9511330.1"/>
    <property type="molecule type" value="Genomic_DNA"/>
</dbReference>